<dbReference type="STRING" id="570521.SAMN04488508_102213"/>
<reference evidence="3" key="1">
    <citation type="submission" date="2016-11" db="EMBL/GenBank/DDBJ databases">
        <authorList>
            <person name="Varghese N."/>
            <person name="Submissions S."/>
        </authorList>
    </citation>
    <scope>NUCLEOTIDE SEQUENCE [LARGE SCALE GENOMIC DNA]</scope>
    <source>
        <strain evidence="3">DSM 22623</strain>
    </source>
</reference>
<sequence>MKTNYVSVLKYAFIALFFVYTSCNKSEENELMEEPASEVAEPDFVKNDGSEGLTKEEGGHDEEENAPEEFGAKTYGHYDYTLLKPTDLTLDDVKAAGCGETKVIPLLVGSQKKRVGRVEVTNDGENLYLFFKANKSRYMKKVYLYIGEKGQIPFYSNGFPNLRKFNYKAFPYYFGGTKKAAYVIPLSSINLDCFEIVAYSKIYDADSKCFYSAFAYNKNLTQEYGYSYYSGCYYYREWVRSFEYCVKSCAPECVKAYGFHEECGFCENDVFNTFLAYVFIDSRGDAGFNIELITNPNGCDISTSTEVGHINVSSVSDTRLKIEYSVNAGYEMCEINFNYGTGRFNTPNNFSEQFDTPTTSFSFEIDKLSGANIFMNSDAMITETN</sequence>
<gene>
    <name evidence="2" type="ORF">SAMN04488508_102213</name>
</gene>
<name>A0A1M6CPD0_9FLAO</name>
<feature type="compositionally biased region" description="Basic and acidic residues" evidence="1">
    <location>
        <begin position="43"/>
        <end position="58"/>
    </location>
</feature>
<evidence type="ECO:0008006" key="4">
    <source>
        <dbReference type="Google" id="ProtNLM"/>
    </source>
</evidence>
<proteinExistence type="predicted"/>
<feature type="region of interest" description="Disordered" evidence="1">
    <location>
        <begin position="31"/>
        <end position="67"/>
    </location>
</feature>
<dbReference type="RefSeq" id="WP_073314842.1">
    <property type="nucleotide sequence ID" value="NZ_FQYP01000002.1"/>
</dbReference>
<evidence type="ECO:0000313" key="3">
    <source>
        <dbReference type="Proteomes" id="UP000184432"/>
    </source>
</evidence>
<dbReference type="AlphaFoldDB" id="A0A1M6CPD0"/>
<dbReference type="OrthoDB" id="1156462at2"/>
<accession>A0A1M6CPD0</accession>
<evidence type="ECO:0000313" key="2">
    <source>
        <dbReference type="EMBL" id="SHI62819.1"/>
    </source>
</evidence>
<evidence type="ECO:0000256" key="1">
    <source>
        <dbReference type="SAM" id="MobiDB-lite"/>
    </source>
</evidence>
<organism evidence="2 3">
    <name type="scientific">Aquimarina spongiae</name>
    <dbReference type="NCBI Taxonomy" id="570521"/>
    <lineage>
        <taxon>Bacteria</taxon>
        <taxon>Pseudomonadati</taxon>
        <taxon>Bacteroidota</taxon>
        <taxon>Flavobacteriia</taxon>
        <taxon>Flavobacteriales</taxon>
        <taxon>Flavobacteriaceae</taxon>
        <taxon>Aquimarina</taxon>
    </lineage>
</organism>
<protein>
    <recommendedName>
        <fullName evidence="4">Lipoprotein</fullName>
    </recommendedName>
</protein>
<keyword evidence="3" id="KW-1185">Reference proteome</keyword>
<dbReference type="Proteomes" id="UP000184432">
    <property type="component" value="Unassembled WGS sequence"/>
</dbReference>
<dbReference type="EMBL" id="FQYP01000002">
    <property type="protein sequence ID" value="SHI62819.1"/>
    <property type="molecule type" value="Genomic_DNA"/>
</dbReference>